<evidence type="ECO:0000256" key="1">
    <source>
        <dbReference type="SAM" id="SignalP"/>
    </source>
</evidence>
<dbReference type="RefSeq" id="WP_206725673.1">
    <property type="nucleotide sequence ID" value="NZ_CP071090.1"/>
</dbReference>
<evidence type="ECO:0000313" key="3">
    <source>
        <dbReference type="Proteomes" id="UP000662747"/>
    </source>
</evidence>
<dbReference type="EMBL" id="CP071090">
    <property type="protein sequence ID" value="QSQ24106.1"/>
    <property type="molecule type" value="Genomic_DNA"/>
</dbReference>
<dbReference type="Proteomes" id="UP000662747">
    <property type="component" value="Chromosome"/>
</dbReference>
<proteinExistence type="predicted"/>
<gene>
    <name evidence="2" type="ORF">JY651_03775</name>
</gene>
<evidence type="ECO:0000313" key="2">
    <source>
        <dbReference type="EMBL" id="QSQ24106.1"/>
    </source>
</evidence>
<feature type="chain" id="PRO_5047348920" description="Lipoprotein" evidence="1">
    <location>
        <begin position="20"/>
        <end position="169"/>
    </location>
</feature>
<keyword evidence="3" id="KW-1185">Reference proteome</keyword>
<sequence length="169" mass="17751">MSKSVLSLAVLVASCVISACSTPGGQTAASINAREVNIVDEQGQVRLRLGAPLPPPKGAGGRKVKAYGIQFIGSEGQEVGGLGVLEPMGMRAFCFDTDEWVEALCFSVDKGQPELRLGDASAQRISLRVRDGVATLELMDSQGTPRLKLEVDNDGKTHVEGVTPASVSR</sequence>
<feature type="signal peptide" evidence="1">
    <location>
        <begin position="1"/>
        <end position="19"/>
    </location>
</feature>
<organism evidence="2 3">
    <name type="scientific">Pyxidicoccus parkwayensis</name>
    <dbReference type="NCBI Taxonomy" id="2813578"/>
    <lineage>
        <taxon>Bacteria</taxon>
        <taxon>Pseudomonadati</taxon>
        <taxon>Myxococcota</taxon>
        <taxon>Myxococcia</taxon>
        <taxon>Myxococcales</taxon>
        <taxon>Cystobacterineae</taxon>
        <taxon>Myxococcaceae</taxon>
        <taxon>Pyxidicoccus</taxon>
    </lineage>
</organism>
<dbReference type="PROSITE" id="PS51257">
    <property type="entry name" value="PROKAR_LIPOPROTEIN"/>
    <property type="match status" value="1"/>
</dbReference>
<evidence type="ECO:0008006" key="4">
    <source>
        <dbReference type="Google" id="ProtNLM"/>
    </source>
</evidence>
<accession>A0ABX7P1U0</accession>
<protein>
    <recommendedName>
        <fullName evidence="4">Lipoprotein</fullName>
    </recommendedName>
</protein>
<name>A0ABX7P1U0_9BACT</name>
<keyword evidence="1" id="KW-0732">Signal</keyword>
<reference evidence="2 3" key="1">
    <citation type="submission" date="2021-02" db="EMBL/GenBank/DDBJ databases">
        <title>De Novo genome assembly of isolated myxobacteria.</title>
        <authorList>
            <person name="Stevens D.C."/>
        </authorList>
    </citation>
    <scope>NUCLEOTIDE SEQUENCE [LARGE SCALE GENOMIC DNA]</scope>
    <source>
        <strain evidence="3">SCPEA02</strain>
    </source>
</reference>